<keyword evidence="2" id="KW-0560">Oxidoreductase</keyword>
<evidence type="ECO:0000256" key="2">
    <source>
        <dbReference type="ARBA" id="ARBA00023002"/>
    </source>
</evidence>
<dbReference type="GeneID" id="30036214"/>
<dbReference type="AlphaFoldDB" id="A0A167C7D3"/>
<dbReference type="RefSeq" id="XP_018733790.1">
    <property type="nucleotide sequence ID" value="XM_018881174.1"/>
</dbReference>
<dbReference type="InterPro" id="IPR008030">
    <property type="entry name" value="NmrA-like"/>
</dbReference>
<dbReference type="InterPro" id="IPR036291">
    <property type="entry name" value="NAD(P)-bd_dom_sf"/>
</dbReference>
<dbReference type="SUPFAM" id="SSF51735">
    <property type="entry name" value="NAD(P)-binding Rossmann-fold domains"/>
    <property type="match status" value="1"/>
</dbReference>
<evidence type="ECO:0000313" key="4">
    <source>
        <dbReference type="EMBL" id="ANB11313.1"/>
    </source>
</evidence>
<protein>
    <recommendedName>
        <fullName evidence="3">NmrA-like domain-containing protein</fullName>
    </recommendedName>
</protein>
<organism evidence="4 5">
    <name type="scientific">Sugiyamaella lignohabitans</name>
    <dbReference type="NCBI Taxonomy" id="796027"/>
    <lineage>
        <taxon>Eukaryota</taxon>
        <taxon>Fungi</taxon>
        <taxon>Dikarya</taxon>
        <taxon>Ascomycota</taxon>
        <taxon>Saccharomycotina</taxon>
        <taxon>Dipodascomycetes</taxon>
        <taxon>Dipodascales</taxon>
        <taxon>Trichomonascaceae</taxon>
        <taxon>Sugiyamaella</taxon>
    </lineage>
</organism>
<evidence type="ECO:0000256" key="1">
    <source>
        <dbReference type="ARBA" id="ARBA00022857"/>
    </source>
</evidence>
<name>A0A167C7D3_9ASCO</name>
<dbReference type="Gene3D" id="3.90.25.10">
    <property type="entry name" value="UDP-galactose 4-epimerase, domain 1"/>
    <property type="match status" value="1"/>
</dbReference>
<dbReference type="EMBL" id="CP014500">
    <property type="protein sequence ID" value="ANB11313.1"/>
    <property type="molecule type" value="Genomic_DNA"/>
</dbReference>
<proteinExistence type="predicted"/>
<keyword evidence="5" id="KW-1185">Reference proteome</keyword>
<gene>
    <name evidence="4" type="ORF">AWJ20_4117</name>
</gene>
<feature type="domain" description="NmrA-like" evidence="3">
    <location>
        <begin position="1"/>
        <end position="237"/>
    </location>
</feature>
<dbReference type="OrthoDB" id="9974981at2759"/>
<sequence>MSKSVAIVGISGYLGKPVLEALLEPAFRDNFKLPIRAVSRKAAGTSSEDVEYYEASDIASYEKALKGVDVVIDLRGTAALESNDLAIAAKNAGAKVYIPSEFGLDYSQAGPLKPVFQKKADIVNFAEAQGLKVIQFKVGYFIDSTLQPNWDLLAFADLSHDTADYVGDGSQNLSFNSTKNIGQSVAATISLPYEMIPDVVKIAGDNVTPAKFVELYEKHTGKKVTVNSTTKEQIIQQAQDALSGKLDNGVPAFFYALRGASVAGDGANFKNNNDNELINPGEKYFKWEKIEDYIRKTY</sequence>
<evidence type="ECO:0000259" key="3">
    <source>
        <dbReference type="Pfam" id="PF05368"/>
    </source>
</evidence>
<dbReference type="Proteomes" id="UP000189580">
    <property type="component" value="Chromosome c"/>
</dbReference>
<evidence type="ECO:0000313" key="5">
    <source>
        <dbReference type="Proteomes" id="UP000189580"/>
    </source>
</evidence>
<dbReference type="Gene3D" id="3.40.50.720">
    <property type="entry name" value="NAD(P)-binding Rossmann-like Domain"/>
    <property type="match status" value="1"/>
</dbReference>
<dbReference type="GO" id="GO:0016491">
    <property type="term" value="F:oxidoreductase activity"/>
    <property type="evidence" value="ECO:0007669"/>
    <property type="project" value="UniProtKB-KW"/>
</dbReference>
<dbReference type="Pfam" id="PF05368">
    <property type="entry name" value="NmrA"/>
    <property type="match status" value="1"/>
</dbReference>
<keyword evidence="1" id="KW-0521">NADP</keyword>
<accession>A0A167C7D3</accession>
<reference evidence="4 5" key="1">
    <citation type="submission" date="2016-02" db="EMBL/GenBank/DDBJ databases">
        <title>Complete genome sequence and transcriptome regulation of the pentose utilising yeast Sugiyamaella lignohabitans.</title>
        <authorList>
            <person name="Bellasio M."/>
            <person name="Peymann A."/>
            <person name="Valli M."/>
            <person name="Sipitzky M."/>
            <person name="Graf A."/>
            <person name="Sauer M."/>
            <person name="Marx H."/>
            <person name="Mattanovich D."/>
        </authorList>
    </citation>
    <scope>NUCLEOTIDE SEQUENCE [LARGE SCALE GENOMIC DNA]</scope>
    <source>
        <strain evidence="4 5">CBS 10342</strain>
    </source>
</reference>
<dbReference type="InterPro" id="IPR051609">
    <property type="entry name" value="NmrA/Isoflavone_reductase-like"/>
</dbReference>
<dbReference type="KEGG" id="slb:AWJ20_4117"/>
<dbReference type="PANTHER" id="PTHR47706:SF9">
    <property type="entry name" value="NMRA-LIKE DOMAIN-CONTAINING PROTEIN-RELATED"/>
    <property type="match status" value="1"/>
</dbReference>
<dbReference type="PANTHER" id="PTHR47706">
    <property type="entry name" value="NMRA-LIKE FAMILY PROTEIN"/>
    <property type="match status" value="1"/>
</dbReference>